<keyword evidence="2" id="KW-0813">Transport</keyword>
<dbReference type="SUPFAM" id="SSF103473">
    <property type="entry name" value="MFS general substrate transporter"/>
    <property type="match status" value="1"/>
</dbReference>
<evidence type="ECO:0000256" key="1">
    <source>
        <dbReference type="ARBA" id="ARBA00004651"/>
    </source>
</evidence>
<keyword evidence="5 7" id="KW-1133">Transmembrane helix</keyword>
<evidence type="ECO:0000259" key="8">
    <source>
        <dbReference type="PROSITE" id="PS50850"/>
    </source>
</evidence>
<comment type="caution">
    <text evidence="9">The sequence shown here is derived from an EMBL/GenBank/DDBJ whole genome shotgun (WGS) entry which is preliminary data.</text>
</comment>
<keyword evidence="10" id="KW-1185">Reference proteome</keyword>
<comment type="subcellular location">
    <subcellularLocation>
        <location evidence="1">Cell membrane</location>
        <topology evidence="1">Multi-pass membrane protein</topology>
    </subcellularLocation>
</comment>
<dbReference type="PANTHER" id="PTHR43124">
    <property type="entry name" value="PURINE EFFLUX PUMP PBUE"/>
    <property type="match status" value="1"/>
</dbReference>
<name>A0ABT3X050_9BACL</name>
<feature type="transmembrane region" description="Helical" evidence="7">
    <location>
        <begin position="142"/>
        <end position="166"/>
    </location>
</feature>
<dbReference type="InterPro" id="IPR050189">
    <property type="entry name" value="MFS_Efflux_Transporters"/>
</dbReference>
<dbReference type="CDD" id="cd17474">
    <property type="entry name" value="MFS_YfmO_like"/>
    <property type="match status" value="1"/>
</dbReference>
<evidence type="ECO:0000313" key="9">
    <source>
        <dbReference type="EMBL" id="MCX7568971.1"/>
    </source>
</evidence>
<keyword evidence="4 7" id="KW-0812">Transmembrane</keyword>
<feature type="transmembrane region" description="Helical" evidence="7">
    <location>
        <begin position="219"/>
        <end position="242"/>
    </location>
</feature>
<sequence length="425" mass="45533">MEAAKSKIHFLPLFALATVPLIMVLGNSMLIPILPTMQEEIGISKFQASLVITLFSVPAGIIIPLAGFLSDRYTRKVVIVPALLLYGAGGVVAGIAAWLLDNPYWLIMTGRVLQGIGAAGTAPIAMALAGDIWSGASRAKSLGLIEAANGFGKVVSPILGVLIAFIVWYAAFFAFPVICVVAAALVYFFVKEPKKTGPKQTVKEYLSALKKTFKKEYKWLLTAYLAGSAALFILFGVLFYIAQILEETYKVEGLMRGLILSVPLLAMCTTSYITGSKIKKKLNLMKILIITGLTLIGAPLIAAAFFTNPYVSLGLLVISGIGTGLVLPCLNTLITSAVEKEERGAVTSLYGSVRFLGVAAGPPIFGALMDTPKIMFFTMAGLSIFCAVLAFFLINPGSGKKKGDGDKYKKIEWDRKTLARNRARA</sequence>
<dbReference type="InterPro" id="IPR001958">
    <property type="entry name" value="Tet-R_TetA/multi-R_MdtG-like"/>
</dbReference>
<dbReference type="Pfam" id="PF07690">
    <property type="entry name" value="MFS_1"/>
    <property type="match status" value="1"/>
</dbReference>
<keyword evidence="6 7" id="KW-0472">Membrane</keyword>
<feature type="transmembrane region" description="Helical" evidence="7">
    <location>
        <begin position="112"/>
        <end position="130"/>
    </location>
</feature>
<evidence type="ECO:0000256" key="5">
    <source>
        <dbReference type="ARBA" id="ARBA00022989"/>
    </source>
</evidence>
<dbReference type="RefSeq" id="WP_267150201.1">
    <property type="nucleotide sequence ID" value="NZ_JAPMLT010000001.1"/>
</dbReference>
<dbReference type="InterPro" id="IPR036259">
    <property type="entry name" value="MFS_trans_sf"/>
</dbReference>
<organism evidence="9 10">
    <name type="scientific">Tumebacillus lacus</name>
    <dbReference type="NCBI Taxonomy" id="2995335"/>
    <lineage>
        <taxon>Bacteria</taxon>
        <taxon>Bacillati</taxon>
        <taxon>Bacillota</taxon>
        <taxon>Bacilli</taxon>
        <taxon>Bacillales</taxon>
        <taxon>Alicyclobacillaceae</taxon>
        <taxon>Tumebacillus</taxon>
    </lineage>
</organism>
<feature type="domain" description="Major facilitator superfamily (MFS) profile" evidence="8">
    <location>
        <begin position="12"/>
        <end position="398"/>
    </location>
</feature>
<evidence type="ECO:0000256" key="4">
    <source>
        <dbReference type="ARBA" id="ARBA00022692"/>
    </source>
</evidence>
<dbReference type="Proteomes" id="UP001208017">
    <property type="component" value="Unassembled WGS sequence"/>
</dbReference>
<proteinExistence type="predicted"/>
<feature type="transmembrane region" description="Helical" evidence="7">
    <location>
        <begin position="287"/>
        <end position="307"/>
    </location>
</feature>
<dbReference type="PROSITE" id="PS50850">
    <property type="entry name" value="MFS"/>
    <property type="match status" value="1"/>
</dbReference>
<evidence type="ECO:0000256" key="2">
    <source>
        <dbReference type="ARBA" id="ARBA00022448"/>
    </source>
</evidence>
<dbReference type="PANTHER" id="PTHR43124:SF3">
    <property type="entry name" value="CHLORAMPHENICOL EFFLUX PUMP RV0191"/>
    <property type="match status" value="1"/>
</dbReference>
<evidence type="ECO:0000256" key="3">
    <source>
        <dbReference type="ARBA" id="ARBA00022475"/>
    </source>
</evidence>
<feature type="transmembrane region" description="Helical" evidence="7">
    <location>
        <begin position="46"/>
        <end position="70"/>
    </location>
</feature>
<evidence type="ECO:0000313" key="10">
    <source>
        <dbReference type="Proteomes" id="UP001208017"/>
    </source>
</evidence>
<evidence type="ECO:0000256" key="6">
    <source>
        <dbReference type="ARBA" id="ARBA00023136"/>
    </source>
</evidence>
<dbReference type="Gene3D" id="1.20.1250.20">
    <property type="entry name" value="MFS general substrate transporter like domains"/>
    <property type="match status" value="1"/>
</dbReference>
<gene>
    <name evidence="9" type="ORF">OS242_03215</name>
</gene>
<reference evidence="9 10" key="1">
    <citation type="submission" date="2022-11" db="EMBL/GenBank/DDBJ databases">
        <title>Study of microbial diversity in lake waters.</title>
        <authorList>
            <person name="Zhang J."/>
        </authorList>
    </citation>
    <scope>NUCLEOTIDE SEQUENCE [LARGE SCALE GENOMIC DNA]</scope>
    <source>
        <strain evidence="9 10">DT12</strain>
    </source>
</reference>
<keyword evidence="3" id="KW-1003">Cell membrane</keyword>
<feature type="transmembrane region" description="Helical" evidence="7">
    <location>
        <begin position="77"/>
        <end position="100"/>
    </location>
</feature>
<feature type="transmembrane region" description="Helical" evidence="7">
    <location>
        <begin position="254"/>
        <end position="275"/>
    </location>
</feature>
<feature type="transmembrane region" description="Helical" evidence="7">
    <location>
        <begin position="374"/>
        <end position="394"/>
    </location>
</feature>
<protein>
    <submittedName>
        <fullName evidence="9">MFS transporter</fullName>
    </submittedName>
</protein>
<feature type="transmembrane region" description="Helical" evidence="7">
    <location>
        <begin position="313"/>
        <end position="334"/>
    </location>
</feature>
<feature type="transmembrane region" description="Helical" evidence="7">
    <location>
        <begin position="346"/>
        <end position="368"/>
    </location>
</feature>
<dbReference type="EMBL" id="JAPMLT010000001">
    <property type="protein sequence ID" value="MCX7568971.1"/>
    <property type="molecule type" value="Genomic_DNA"/>
</dbReference>
<dbReference type="InterPro" id="IPR011701">
    <property type="entry name" value="MFS"/>
</dbReference>
<dbReference type="PRINTS" id="PR01035">
    <property type="entry name" value="TCRTETA"/>
</dbReference>
<dbReference type="InterPro" id="IPR020846">
    <property type="entry name" value="MFS_dom"/>
</dbReference>
<accession>A0ABT3X050</accession>
<feature type="transmembrane region" description="Helical" evidence="7">
    <location>
        <begin position="172"/>
        <end position="190"/>
    </location>
</feature>
<feature type="transmembrane region" description="Helical" evidence="7">
    <location>
        <begin position="12"/>
        <end position="34"/>
    </location>
</feature>
<evidence type="ECO:0000256" key="7">
    <source>
        <dbReference type="SAM" id="Phobius"/>
    </source>
</evidence>